<evidence type="ECO:0000313" key="8">
    <source>
        <dbReference type="Proteomes" id="UP000825799"/>
    </source>
</evidence>
<evidence type="ECO:0000313" key="7">
    <source>
        <dbReference type="EMBL" id="QYO76600.1"/>
    </source>
</evidence>
<proteinExistence type="inferred from homology"/>
<dbReference type="SUPFAM" id="SSF161098">
    <property type="entry name" value="MetI-like"/>
    <property type="match status" value="1"/>
</dbReference>
<dbReference type="RefSeq" id="WP_220305069.1">
    <property type="nucleotide sequence ID" value="NZ_CP080590.1"/>
</dbReference>
<organism evidence="7 8">
    <name type="scientific">Devosia salina</name>
    <dbReference type="NCBI Taxonomy" id="2860336"/>
    <lineage>
        <taxon>Bacteria</taxon>
        <taxon>Pseudomonadati</taxon>
        <taxon>Pseudomonadota</taxon>
        <taxon>Alphaproteobacteria</taxon>
        <taxon>Hyphomicrobiales</taxon>
        <taxon>Devosiaceae</taxon>
        <taxon>Devosia</taxon>
    </lineage>
</organism>
<name>A0ABX8WCD4_9HYPH</name>
<feature type="domain" description="ABC transmembrane type-1" evidence="6">
    <location>
        <begin position="81"/>
        <end position="273"/>
    </location>
</feature>
<dbReference type="EMBL" id="CP080590">
    <property type="protein sequence ID" value="QYO76600.1"/>
    <property type="molecule type" value="Genomic_DNA"/>
</dbReference>
<evidence type="ECO:0000256" key="4">
    <source>
        <dbReference type="ARBA" id="ARBA00023136"/>
    </source>
</evidence>
<evidence type="ECO:0000259" key="6">
    <source>
        <dbReference type="PROSITE" id="PS50928"/>
    </source>
</evidence>
<dbReference type="CDD" id="cd06261">
    <property type="entry name" value="TM_PBP2"/>
    <property type="match status" value="1"/>
</dbReference>
<feature type="transmembrane region" description="Helical" evidence="5">
    <location>
        <begin position="116"/>
        <end position="137"/>
    </location>
</feature>
<sequence>MQSILRNTRAALAYLGTNSKMVAGMAILAVLLLIGIIGPLFVDIRLAEPISVRTNQPPSAEHWLGTDSGGRDLLAVVIAGTPQTLRMGVLAGVIGTTIGVMLGLFSGYFGGWWDRIIGAVTDTMLTIPPLAILLVVASSVRAVNVEMMALIIAALSWMHATRVIRAQVLALRELGYVQMARLSGLGSFSIIFREIFPNVIPIAFASLVGATSGAILSGMGLEVLGLGPQNTPTLGMTVYWALLYAAFSRGMWWWWSPPVIILALLFIALFLIASALDDFANPRLRSQS</sequence>
<comment type="subcellular location">
    <subcellularLocation>
        <location evidence="1 5">Cell membrane</location>
        <topology evidence="1 5">Multi-pass membrane protein</topology>
    </subcellularLocation>
</comment>
<keyword evidence="3 5" id="KW-1133">Transmembrane helix</keyword>
<feature type="transmembrane region" description="Helical" evidence="5">
    <location>
        <begin position="21"/>
        <end position="42"/>
    </location>
</feature>
<dbReference type="PANTHER" id="PTHR42729">
    <property type="entry name" value="OLIGO/DIPEPTIDE TRANSPORT, PERMEASE PROTEIN (DPPC-2)"/>
    <property type="match status" value="1"/>
</dbReference>
<keyword evidence="4 5" id="KW-0472">Membrane</keyword>
<evidence type="ECO:0000256" key="1">
    <source>
        <dbReference type="ARBA" id="ARBA00004651"/>
    </source>
</evidence>
<evidence type="ECO:0000256" key="5">
    <source>
        <dbReference type="RuleBase" id="RU363032"/>
    </source>
</evidence>
<dbReference type="PANTHER" id="PTHR42729:SF1">
    <property type="entry name" value="OLIGO_DIPEPTIDE TRANSPORT, PERMEASE PROTEIN (DPPC-2)"/>
    <property type="match status" value="1"/>
</dbReference>
<dbReference type="InterPro" id="IPR035906">
    <property type="entry name" value="MetI-like_sf"/>
</dbReference>
<keyword evidence="2 5" id="KW-0812">Transmembrane</keyword>
<dbReference type="InterPro" id="IPR000515">
    <property type="entry name" value="MetI-like"/>
</dbReference>
<accession>A0ABX8WCD4</accession>
<dbReference type="PROSITE" id="PS50928">
    <property type="entry name" value="ABC_TM1"/>
    <property type="match status" value="1"/>
</dbReference>
<gene>
    <name evidence="7" type="ORF">K1X15_18770</name>
</gene>
<feature type="transmembrane region" description="Helical" evidence="5">
    <location>
        <begin position="260"/>
        <end position="280"/>
    </location>
</feature>
<dbReference type="Proteomes" id="UP000825799">
    <property type="component" value="Chromosome"/>
</dbReference>
<keyword evidence="5" id="KW-0813">Transport</keyword>
<reference evidence="7 8" key="1">
    <citation type="submission" date="2021-08" db="EMBL/GenBank/DDBJ databases">
        <title>Devosia salina sp. nov., isolated from the South China Sea sediment.</title>
        <authorList>
            <person name="Zhou Z."/>
        </authorList>
    </citation>
    <scope>NUCLEOTIDE SEQUENCE [LARGE SCALE GENOMIC DNA]</scope>
    <source>
        <strain evidence="7 8">SCS-3</strain>
    </source>
</reference>
<evidence type="ECO:0000256" key="2">
    <source>
        <dbReference type="ARBA" id="ARBA00022692"/>
    </source>
</evidence>
<keyword evidence="8" id="KW-1185">Reference proteome</keyword>
<dbReference type="Pfam" id="PF00528">
    <property type="entry name" value="BPD_transp_1"/>
    <property type="match status" value="1"/>
</dbReference>
<comment type="similarity">
    <text evidence="5">Belongs to the binding-protein-dependent transport system permease family.</text>
</comment>
<dbReference type="Gene3D" id="1.10.3720.10">
    <property type="entry name" value="MetI-like"/>
    <property type="match status" value="1"/>
</dbReference>
<feature type="transmembrane region" description="Helical" evidence="5">
    <location>
        <begin position="202"/>
        <end position="224"/>
    </location>
</feature>
<protein>
    <submittedName>
        <fullName evidence="7">ABC transporter permease</fullName>
    </submittedName>
</protein>
<feature type="transmembrane region" description="Helical" evidence="5">
    <location>
        <begin position="143"/>
        <end position="164"/>
    </location>
</feature>
<evidence type="ECO:0000256" key="3">
    <source>
        <dbReference type="ARBA" id="ARBA00022989"/>
    </source>
</evidence>
<feature type="transmembrane region" description="Helical" evidence="5">
    <location>
        <begin position="89"/>
        <end position="109"/>
    </location>
</feature>